<comment type="caution">
    <text evidence="3">The sequence shown here is derived from an EMBL/GenBank/DDBJ whole genome shotgun (WGS) entry which is preliminary data.</text>
</comment>
<dbReference type="Proteomes" id="UP001234178">
    <property type="component" value="Unassembled WGS sequence"/>
</dbReference>
<dbReference type="PANTHER" id="PTHR46791">
    <property type="entry name" value="EXPRESSED PROTEIN"/>
    <property type="match status" value="1"/>
</dbReference>
<organism evidence="3 4">
    <name type="scientific">Daphnia magna</name>
    <dbReference type="NCBI Taxonomy" id="35525"/>
    <lineage>
        <taxon>Eukaryota</taxon>
        <taxon>Metazoa</taxon>
        <taxon>Ecdysozoa</taxon>
        <taxon>Arthropoda</taxon>
        <taxon>Crustacea</taxon>
        <taxon>Branchiopoda</taxon>
        <taxon>Diplostraca</taxon>
        <taxon>Cladocera</taxon>
        <taxon>Anomopoda</taxon>
        <taxon>Daphniidae</taxon>
        <taxon>Daphnia</taxon>
    </lineage>
</organism>
<dbReference type="PANTHER" id="PTHR46791:SF5">
    <property type="entry name" value="CLR5 DOMAIN-CONTAINING PROTEIN-RELATED"/>
    <property type="match status" value="1"/>
</dbReference>
<evidence type="ECO:0000313" key="4">
    <source>
        <dbReference type="Proteomes" id="UP001234178"/>
    </source>
</evidence>
<evidence type="ECO:0000259" key="2">
    <source>
        <dbReference type="Pfam" id="PF24764"/>
    </source>
</evidence>
<keyword evidence="4" id="KW-1185">Reference proteome</keyword>
<proteinExistence type="predicted"/>
<gene>
    <name evidence="3" type="ORF">OUZ56_032219</name>
</gene>
<dbReference type="Pfam" id="PF24764">
    <property type="entry name" value="rva_4"/>
    <property type="match status" value="1"/>
</dbReference>
<feature type="domain" description="Integrase core" evidence="2">
    <location>
        <begin position="303"/>
        <end position="443"/>
    </location>
</feature>
<feature type="chain" id="PRO_5045632644" description="Integrase core domain-containing protein" evidence="1">
    <location>
        <begin position="21"/>
        <end position="531"/>
    </location>
</feature>
<evidence type="ECO:0000256" key="1">
    <source>
        <dbReference type="SAM" id="SignalP"/>
    </source>
</evidence>
<protein>
    <recommendedName>
        <fullName evidence="2">Integrase core domain-containing protein</fullName>
    </recommendedName>
</protein>
<dbReference type="InterPro" id="IPR058913">
    <property type="entry name" value="Integrase_dom_put"/>
</dbReference>
<keyword evidence="1" id="KW-0732">Signal</keyword>
<feature type="signal peptide" evidence="1">
    <location>
        <begin position="1"/>
        <end position="20"/>
    </location>
</feature>
<evidence type="ECO:0000313" key="3">
    <source>
        <dbReference type="EMBL" id="KAK4017272.1"/>
    </source>
</evidence>
<sequence>MSPLKLQCKLELFIVWTCCAVTNNGTNNRKEQSDRPIRSISNDRIADQDKKIDRNGNSYSDHSPWEPSGFKYKGVICFPNVEAPQTLKNIVNAVFSLSFIPYLDSSYLGKTSAKNRKFINCDFNIEEEPRSFWKALRLFVFLSTIGNLSLFKTPVIISVILFICENYCPACFLVMEPMNIPISHEKLLQLVDWDFSVKQMAKWFGVSRWTILRKLKQFKISRKKFSNIDDCYLMQIIANILADKPNMGGDVYLRHHLKTNVGVFVQRWRIRKCVHEIFGSQPRAKNTIKRRRYQVRAPLSMLDTNNKAKTVLKHFLTGVKELGLPSRVRTDKGKENVGVAHLMFLTRGGNRASFISGRSVHNTRIERIWREVLRVALSPFRELFYLMEGEGILDVSNNMDIFSLHFVFRSLIEKSLDEFCAMWDSHKLRTEGLSPIQLFTLGIEELKRRSLVDGKSYTEMQQFDVDMQLVNTIQNHCIRGVRGVKVPDIVCPSEDTLAELRNHFPITKITFENSVETYLSFRYVLNAMNNV</sequence>
<accession>A0ABQ9ZWJ9</accession>
<name>A0ABQ9ZWJ9_9CRUS</name>
<dbReference type="EMBL" id="JAOYFB010000005">
    <property type="protein sequence ID" value="KAK4017272.1"/>
    <property type="molecule type" value="Genomic_DNA"/>
</dbReference>
<reference evidence="3 4" key="1">
    <citation type="journal article" date="2023" name="Nucleic Acids Res.">
        <title>The hologenome of Daphnia magna reveals possible DNA methylation and microbiome-mediated evolution of the host genome.</title>
        <authorList>
            <person name="Chaturvedi A."/>
            <person name="Li X."/>
            <person name="Dhandapani V."/>
            <person name="Marshall H."/>
            <person name="Kissane S."/>
            <person name="Cuenca-Cambronero M."/>
            <person name="Asole G."/>
            <person name="Calvet F."/>
            <person name="Ruiz-Romero M."/>
            <person name="Marangio P."/>
            <person name="Guigo R."/>
            <person name="Rago D."/>
            <person name="Mirbahai L."/>
            <person name="Eastwood N."/>
            <person name="Colbourne J.K."/>
            <person name="Zhou J."/>
            <person name="Mallon E."/>
            <person name="Orsini L."/>
        </authorList>
    </citation>
    <scope>NUCLEOTIDE SEQUENCE [LARGE SCALE GENOMIC DNA]</scope>
    <source>
        <strain evidence="3">LRV0_1</strain>
    </source>
</reference>